<accession>A0A6J7HC91</accession>
<proteinExistence type="predicted"/>
<dbReference type="EMBL" id="CAFBMK010000071">
    <property type="protein sequence ID" value="CAB4913950.1"/>
    <property type="molecule type" value="Genomic_DNA"/>
</dbReference>
<dbReference type="FunFam" id="3.40.50.300:FF:000285">
    <property type="entry name" value="Sporulation initiation inhibitor Soj"/>
    <property type="match status" value="1"/>
</dbReference>
<dbReference type="Pfam" id="PF13614">
    <property type="entry name" value="AAA_31"/>
    <property type="match status" value="1"/>
</dbReference>
<gene>
    <name evidence="2" type="ORF">UFOPK3564_01442</name>
</gene>
<dbReference type="CDD" id="cd02042">
    <property type="entry name" value="ParAB_family"/>
    <property type="match status" value="1"/>
</dbReference>
<dbReference type="AlphaFoldDB" id="A0A6J7HC91"/>
<dbReference type="SUPFAM" id="SSF52540">
    <property type="entry name" value="P-loop containing nucleoside triphosphate hydrolases"/>
    <property type="match status" value="1"/>
</dbReference>
<feature type="domain" description="AAA" evidence="1">
    <location>
        <begin position="32"/>
        <end position="206"/>
    </location>
</feature>
<dbReference type="InterPro" id="IPR027417">
    <property type="entry name" value="P-loop_NTPase"/>
</dbReference>
<evidence type="ECO:0000259" key="1">
    <source>
        <dbReference type="Pfam" id="PF13614"/>
    </source>
</evidence>
<evidence type="ECO:0000313" key="2">
    <source>
        <dbReference type="EMBL" id="CAB4913950.1"/>
    </source>
</evidence>
<dbReference type="PANTHER" id="PTHR13696:SF52">
    <property type="entry name" value="PARA FAMILY PROTEIN CT_582"/>
    <property type="match status" value="1"/>
</dbReference>
<sequence>MKRPTDDAKGAETVPRPSCRRVARYPRWPLGTIYAIANQKGGVGKTTTAVNLAACIAEAGYRTLLIDIDAQANATVALGVDKHIEPSVYDVLRGDVPAAEAVVETSIEGLSLLPANPDLAAATVELAREAGSDGRLRDALSTVREDFRFVLLDCPPSLGPLTINALVAADRVIVPVQAEYFALEGLAGLLDTLGLIQRRLNPRLAIAGMLLTMHDTRTRLAHDVEREVREHFPELVFDTVIPRNVRISEAPSYGIPVIHHDPHSNGATAYFELAKEMVARG</sequence>
<dbReference type="InterPro" id="IPR025669">
    <property type="entry name" value="AAA_dom"/>
</dbReference>
<dbReference type="Gene3D" id="3.40.50.300">
    <property type="entry name" value="P-loop containing nucleotide triphosphate hydrolases"/>
    <property type="match status" value="1"/>
</dbReference>
<dbReference type="PANTHER" id="PTHR13696">
    <property type="entry name" value="P-LOOP CONTAINING NUCLEOSIDE TRIPHOSPHATE HYDROLASE"/>
    <property type="match status" value="1"/>
</dbReference>
<protein>
    <submittedName>
        <fullName evidence="2">Unannotated protein</fullName>
    </submittedName>
</protein>
<dbReference type="InterPro" id="IPR050678">
    <property type="entry name" value="DNA_Partitioning_ATPase"/>
</dbReference>
<name>A0A6J7HC91_9ZZZZ</name>
<reference evidence="2" key="1">
    <citation type="submission" date="2020-05" db="EMBL/GenBank/DDBJ databases">
        <authorList>
            <person name="Chiriac C."/>
            <person name="Salcher M."/>
            <person name="Ghai R."/>
            <person name="Kavagutti S V."/>
        </authorList>
    </citation>
    <scope>NUCLEOTIDE SEQUENCE</scope>
</reference>
<organism evidence="2">
    <name type="scientific">freshwater metagenome</name>
    <dbReference type="NCBI Taxonomy" id="449393"/>
    <lineage>
        <taxon>unclassified sequences</taxon>
        <taxon>metagenomes</taxon>
        <taxon>ecological metagenomes</taxon>
    </lineage>
</organism>